<dbReference type="STRING" id="1802627.A3A70_01615"/>
<evidence type="ECO:0000313" key="1">
    <source>
        <dbReference type="EMBL" id="OGC59641.1"/>
    </source>
</evidence>
<name>A0A1F4VR12_UNCKA</name>
<organism evidence="1 2">
    <name type="scientific">candidate division WWE3 bacterium RIFCSPLOWO2_01_FULL_42_11</name>
    <dbReference type="NCBI Taxonomy" id="1802627"/>
    <lineage>
        <taxon>Bacteria</taxon>
        <taxon>Katanobacteria</taxon>
    </lineage>
</organism>
<gene>
    <name evidence="1" type="ORF">A3A70_01615</name>
</gene>
<dbReference type="Proteomes" id="UP000178964">
    <property type="component" value="Unassembled WGS sequence"/>
</dbReference>
<evidence type="ECO:0000313" key="2">
    <source>
        <dbReference type="Proteomes" id="UP000178964"/>
    </source>
</evidence>
<proteinExistence type="predicted"/>
<protein>
    <submittedName>
        <fullName evidence="1">Uncharacterized protein</fullName>
    </submittedName>
</protein>
<sequence>MITSIDEPVSVAGVYEKSGFTPKIFLWKGRKLKIIQITLVSDIKDGTVLKRLYSVLSEGMLYRLCFNRNLEKWTVEGVTDAQNPSR</sequence>
<dbReference type="EMBL" id="MEVK01000011">
    <property type="protein sequence ID" value="OGC59641.1"/>
    <property type="molecule type" value="Genomic_DNA"/>
</dbReference>
<accession>A0A1F4VR12</accession>
<reference evidence="1 2" key="1">
    <citation type="journal article" date="2016" name="Nat. Commun.">
        <title>Thousands of microbial genomes shed light on interconnected biogeochemical processes in an aquifer system.</title>
        <authorList>
            <person name="Anantharaman K."/>
            <person name="Brown C.T."/>
            <person name="Hug L.A."/>
            <person name="Sharon I."/>
            <person name="Castelle C.J."/>
            <person name="Probst A.J."/>
            <person name="Thomas B.C."/>
            <person name="Singh A."/>
            <person name="Wilkins M.J."/>
            <person name="Karaoz U."/>
            <person name="Brodie E.L."/>
            <person name="Williams K.H."/>
            <person name="Hubbard S.S."/>
            <person name="Banfield J.F."/>
        </authorList>
    </citation>
    <scope>NUCLEOTIDE SEQUENCE [LARGE SCALE GENOMIC DNA]</scope>
</reference>
<dbReference type="AlphaFoldDB" id="A0A1F4VR12"/>
<comment type="caution">
    <text evidence="1">The sequence shown here is derived from an EMBL/GenBank/DDBJ whole genome shotgun (WGS) entry which is preliminary data.</text>
</comment>